<dbReference type="CTD" id="4978"/>
<dbReference type="RefSeq" id="XP_008330687.2">
    <property type="nucleotide sequence ID" value="XM_008332465.3"/>
</dbReference>
<dbReference type="AlphaFoldDB" id="A0A3P8WJX9"/>
<dbReference type="FunCoup" id="A0A3P8WJX9">
    <property type="interactions" value="652"/>
</dbReference>
<reference evidence="3" key="3">
    <citation type="submission" date="2025-09" db="UniProtKB">
        <authorList>
            <consortium name="Ensembl"/>
        </authorList>
    </citation>
    <scope>IDENTIFICATION</scope>
</reference>
<dbReference type="Ensembl" id="ENSCSET00000027387.1">
    <property type="protein sequence ID" value="ENSCSEP00000027024.1"/>
    <property type="gene ID" value="ENSCSEG00000017267.1"/>
</dbReference>
<reference evidence="3" key="2">
    <citation type="submission" date="2025-08" db="UniProtKB">
        <authorList>
            <consortium name="Ensembl"/>
        </authorList>
    </citation>
    <scope>IDENTIFICATION</scope>
</reference>
<evidence type="ECO:0000256" key="2">
    <source>
        <dbReference type="SAM" id="MobiDB-lite"/>
    </source>
</evidence>
<feature type="compositionally biased region" description="Basic and acidic residues" evidence="2">
    <location>
        <begin position="249"/>
        <end position="274"/>
    </location>
</feature>
<evidence type="ECO:0000313" key="3">
    <source>
        <dbReference type="Ensembl" id="ENSCSEP00000027024.1"/>
    </source>
</evidence>
<dbReference type="OrthoDB" id="10051906at2759"/>
<protein>
    <submittedName>
        <fullName evidence="3">Opioid-binding protein/cell adhesion molecule homolog</fullName>
    </submittedName>
</protein>
<dbReference type="Proteomes" id="UP000265120">
    <property type="component" value="Chromosome 19"/>
</dbReference>
<sequence length="655" mass="74794">MVALLGQYDFVDEDWALNQDSHTVLLELVIDRLLLLLQGFSLYIHHMCQSQRREQSQKKGSLSLGFVVKNYWRNLVHFVSLKVIQKDNEEWTHTMTQDCEAMAMSPKSDSSSHSLSACSSTSAFSSLPQSQVPSSLSHSSQSSPKVYTCSAGCQTVESSSPCKVCRQVQSILKKTGNSLVEIFLREGLPSSIRPVLAAMKDTLELGRMTEMDVTQWTKEQLRDMRRLGEHLQNVRDTVEPLKGKVSAAEAEKEKLKNQVERAQKELKEHTERSLRNEKTINKLELRLKETQLSIEAADQRLRENQQHYKKELFSLEDHNATLKETFSAQQNTLKALECEKIAFEEKVKVGNEACCQLQQKVEQVESQLSKTQMLLDKECAKYRSTCQQQESVVTKQTFLLERVDALDKECEELQRQLEEREERHVTLQTKLQQMSTEKELLLVELTQQRDGSLELQKENQKLESSIIELNESKAELKAYAEVLMERERLLVAFPQLSLQPQAQPESTGDVILDMELQMQANCLRMLVLQQENANLHSTLEKLRDRMHSTCPMEPSPGQKSFQQTEQTLAPQFVTTHLTPHVLWTNGKNLEDTQQKERSLNLTRSKGCVSPTDALFAQMDRQTLNLNMADSVLSKIHTNAFNPNAASNRGWKQSGK</sequence>
<dbReference type="PANTHER" id="PTHR43696">
    <property type="entry name" value="COILED-COIL DOMAIN-CONTAINING PROTEIN 157"/>
    <property type="match status" value="1"/>
</dbReference>
<dbReference type="GeneID" id="103394960"/>
<dbReference type="KEGG" id="csem:103394961"/>
<dbReference type="InterPro" id="IPR029681">
    <property type="entry name" value="CCDC157"/>
</dbReference>
<name>A0A3P8WJX9_CYNSE</name>
<evidence type="ECO:0000256" key="1">
    <source>
        <dbReference type="SAM" id="Coils"/>
    </source>
</evidence>
<organism evidence="3 4">
    <name type="scientific">Cynoglossus semilaevis</name>
    <name type="common">Tongue sole</name>
    <dbReference type="NCBI Taxonomy" id="244447"/>
    <lineage>
        <taxon>Eukaryota</taxon>
        <taxon>Metazoa</taxon>
        <taxon>Chordata</taxon>
        <taxon>Craniata</taxon>
        <taxon>Vertebrata</taxon>
        <taxon>Euteleostomi</taxon>
        <taxon>Actinopterygii</taxon>
        <taxon>Neopterygii</taxon>
        <taxon>Teleostei</taxon>
        <taxon>Neoteleostei</taxon>
        <taxon>Acanthomorphata</taxon>
        <taxon>Carangaria</taxon>
        <taxon>Pleuronectiformes</taxon>
        <taxon>Pleuronectoidei</taxon>
        <taxon>Cynoglossidae</taxon>
        <taxon>Cynoglossinae</taxon>
        <taxon>Cynoglossus</taxon>
    </lineage>
</organism>
<keyword evidence="4" id="KW-1185">Reference proteome</keyword>
<keyword evidence="1" id="KW-0175">Coiled coil</keyword>
<evidence type="ECO:0000313" key="4">
    <source>
        <dbReference type="Proteomes" id="UP000265120"/>
    </source>
</evidence>
<dbReference type="InParanoid" id="A0A3P8WJX9"/>
<dbReference type="PANTHER" id="PTHR43696:SF9">
    <property type="entry name" value="COILED-COIL DOMAIN-CONTAINING PROTEIN 157"/>
    <property type="match status" value="1"/>
</dbReference>
<dbReference type="OMA" id="THSIWIS"/>
<dbReference type="SUPFAM" id="SSF57997">
    <property type="entry name" value="Tropomyosin"/>
    <property type="match status" value="1"/>
</dbReference>
<feature type="region of interest" description="Disordered" evidence="2">
    <location>
        <begin position="244"/>
        <end position="274"/>
    </location>
</feature>
<proteinExistence type="predicted"/>
<dbReference type="GeneTree" id="ENSGT00940000171034"/>
<reference evidence="3 4" key="1">
    <citation type="journal article" date="2014" name="Nat. Genet.">
        <title>Whole-genome sequence of a flatfish provides insights into ZW sex chromosome evolution and adaptation to a benthic lifestyle.</title>
        <authorList>
            <person name="Chen S."/>
            <person name="Zhang G."/>
            <person name="Shao C."/>
            <person name="Huang Q."/>
            <person name="Liu G."/>
            <person name="Zhang P."/>
            <person name="Song W."/>
            <person name="An N."/>
            <person name="Chalopin D."/>
            <person name="Volff J.N."/>
            <person name="Hong Y."/>
            <person name="Li Q."/>
            <person name="Sha Z."/>
            <person name="Zhou H."/>
            <person name="Xie M."/>
            <person name="Yu Q."/>
            <person name="Liu Y."/>
            <person name="Xiang H."/>
            <person name="Wang N."/>
            <person name="Wu K."/>
            <person name="Yang C."/>
            <person name="Zhou Q."/>
            <person name="Liao X."/>
            <person name="Yang L."/>
            <person name="Hu Q."/>
            <person name="Zhang J."/>
            <person name="Meng L."/>
            <person name="Jin L."/>
            <person name="Tian Y."/>
            <person name="Lian J."/>
            <person name="Yang J."/>
            <person name="Miao G."/>
            <person name="Liu S."/>
            <person name="Liang Z."/>
            <person name="Yan F."/>
            <person name="Li Y."/>
            <person name="Sun B."/>
            <person name="Zhang H."/>
            <person name="Zhang J."/>
            <person name="Zhu Y."/>
            <person name="Du M."/>
            <person name="Zhao Y."/>
            <person name="Schartl M."/>
            <person name="Tang Q."/>
            <person name="Wang J."/>
        </authorList>
    </citation>
    <scope>NUCLEOTIDE SEQUENCE</scope>
</reference>
<accession>A0A3P8WJX9</accession>
<feature type="coiled-coil region" evidence="1">
    <location>
        <begin position="396"/>
        <end position="479"/>
    </location>
</feature>